<evidence type="ECO:0000256" key="5">
    <source>
        <dbReference type="ARBA" id="ARBA00046211"/>
    </source>
</evidence>
<comment type="subcellular location">
    <subcellularLocation>
        <location evidence="7">Nucleus</location>
    </subcellularLocation>
</comment>
<sequence>MLSFRFEKLNAFQGKSAAIKRPREITVFSFDDSHKHHLDGRSLRYYYPPFVQVPYITEKNRIDLSQGFETFIKHDDSVNLHLNPLLDTIQHYEEQTGAKLKADILTWRGMMTKIFIAPFDMFGEFEMNATCYQNQLAKAAEWKSKTQRVSSSLEKMQFWGYKFETLATLPKQWQDCTRGEIEGRDTEVVNNNPQYCSVVRTGIGNHTIVIGGEVDAVEGCKPDDPNDSIPYIELKTSEDFRGDDDFAAKKFERKMCRFWAQSFLLGVPKVIIGFRSKDGHLQRLEEWKTMDIPSFVKNRGMRTWDGNVCINFAAAFLDFLKQHINDEGTWTIEQKKGDKQILLSKISDEYSRDIVSTKFREHRATFQFKATCEAKTQE</sequence>
<dbReference type="GO" id="GO:0046872">
    <property type="term" value="F:metal ion binding"/>
    <property type="evidence" value="ECO:0007669"/>
    <property type="project" value="UniProtKB-KW"/>
</dbReference>
<dbReference type="EC" id="3.6.1.-" evidence="7"/>
<evidence type="ECO:0000256" key="2">
    <source>
        <dbReference type="ARBA" id="ARBA00006562"/>
    </source>
</evidence>
<keyword evidence="10" id="KW-1185">Reference proteome</keyword>
<evidence type="ECO:0000256" key="1">
    <source>
        <dbReference type="ARBA" id="ARBA00001968"/>
    </source>
</evidence>
<dbReference type="GO" id="GO:0005634">
    <property type="term" value="C:nucleus"/>
    <property type="evidence" value="ECO:0007669"/>
    <property type="project" value="UniProtKB-SubCell"/>
</dbReference>
<keyword evidence="7" id="KW-0694">RNA-binding</keyword>
<evidence type="ECO:0000256" key="4">
    <source>
        <dbReference type="ARBA" id="ARBA00044692"/>
    </source>
</evidence>
<protein>
    <recommendedName>
        <fullName evidence="7">Decapping nuclease</fullName>
        <ecNumber evidence="7">3.6.1.-</ecNumber>
    </recommendedName>
</protein>
<evidence type="ECO:0000259" key="8">
    <source>
        <dbReference type="Pfam" id="PF08652"/>
    </source>
</evidence>
<dbReference type="GeneID" id="54569143"/>
<dbReference type="EMBL" id="ML993584">
    <property type="protein sequence ID" value="KAF2171000.1"/>
    <property type="molecule type" value="Genomic_DNA"/>
</dbReference>
<dbReference type="GO" id="GO:0003723">
    <property type="term" value="F:RNA binding"/>
    <property type="evidence" value="ECO:0007669"/>
    <property type="project" value="UniProtKB-KW"/>
</dbReference>
<keyword evidence="7" id="KW-0540">Nuclease</keyword>
<name>A0A6A6CXR9_ZASCE</name>
<comment type="cofactor">
    <cofactor evidence="1 7">
        <name>a divalent metal cation</name>
        <dbReference type="ChEBI" id="CHEBI:60240"/>
    </cofactor>
</comment>
<dbReference type="AlphaFoldDB" id="A0A6A6CXR9"/>
<evidence type="ECO:0000256" key="3">
    <source>
        <dbReference type="ARBA" id="ARBA00044676"/>
    </source>
</evidence>
<dbReference type="GO" id="GO:0110155">
    <property type="term" value="P:NAD-cap decapping"/>
    <property type="evidence" value="ECO:0007669"/>
    <property type="project" value="TreeGrafter"/>
</dbReference>
<comment type="function">
    <text evidence="5">Decapping enzyme for NAD-capped RNAs: specifically hydrolyzes the nicotinamide adenine dinucleotide (NAD) cap from a subset of RNAs by removing the entire NAD moiety from the 5'-end of an NAD-capped RNA. The NAD-cap is present at the 5'-end of some RNAs and snoRNAs. In contrast to the canonical 5'-end N7 methylguanosine (m7G) cap, the NAD cap promotes mRNA decay. Also acts as a non-canonical decapping enzyme that removes the entire cap structure of m7G capped or incompletely capped RNAs. Has decapping activity toward incomplete 5'-end m7G cap mRNAs such as unmethylated 5'-end-capped RNA (cap0), while it has no activity toward 2'-O-ribose methylated m7G cap (cap1). Also possesses RNA 5'-pyrophosphohydrolase activity by hydrolyzing the 5'-end triphosphate to release pyrophosphates. Stimulates exoribonuclease activity of Rat1, allowing it to degrade RNAs with stable secondary structure more effectively.</text>
</comment>
<gene>
    <name evidence="9" type="ORF">M409DRAFT_63996</name>
</gene>
<dbReference type="GO" id="GO:0005829">
    <property type="term" value="C:cytosol"/>
    <property type="evidence" value="ECO:0007669"/>
    <property type="project" value="TreeGrafter"/>
</dbReference>
<evidence type="ECO:0000256" key="7">
    <source>
        <dbReference type="RuleBase" id="RU367113"/>
    </source>
</evidence>
<dbReference type="GO" id="GO:0000166">
    <property type="term" value="F:nucleotide binding"/>
    <property type="evidence" value="ECO:0007669"/>
    <property type="project" value="UniProtKB-KW"/>
</dbReference>
<comment type="catalytic activity">
    <reaction evidence="6">
        <text>a 5'-end NAD(+)-phospho-ribonucleoside in mRNA + H2O = a 5'-end phospho-ribonucleoside in mRNA + NAD(+) + H(+)</text>
        <dbReference type="Rhea" id="RHEA:60880"/>
        <dbReference type="Rhea" id="RHEA-COMP:15692"/>
        <dbReference type="Rhea" id="RHEA-COMP:15698"/>
        <dbReference type="ChEBI" id="CHEBI:15377"/>
        <dbReference type="ChEBI" id="CHEBI:15378"/>
        <dbReference type="ChEBI" id="CHEBI:57540"/>
        <dbReference type="ChEBI" id="CHEBI:138282"/>
        <dbReference type="ChEBI" id="CHEBI:144029"/>
    </reaction>
    <physiologicalReaction direction="left-to-right" evidence="6">
        <dbReference type="Rhea" id="RHEA:60881"/>
    </physiologicalReaction>
</comment>
<comment type="catalytic activity">
    <reaction evidence="3">
        <text>a 5'-end (N(7)-methyl 5'-triphosphoguanosine)-ribonucleoside-ribonucleotide in mRNA + H2O = a (N(7)-methyl 5'-triphosphoguanosine)-nucleoside + a 5'-end phospho-ribonucleoside in mRNA + H(+)</text>
        <dbReference type="Rhea" id="RHEA:66928"/>
        <dbReference type="Rhea" id="RHEA-COMP:15692"/>
        <dbReference type="Rhea" id="RHEA-COMP:17313"/>
        <dbReference type="ChEBI" id="CHEBI:15377"/>
        <dbReference type="ChEBI" id="CHEBI:15378"/>
        <dbReference type="ChEBI" id="CHEBI:138282"/>
        <dbReference type="ChEBI" id="CHEBI:172876"/>
        <dbReference type="ChEBI" id="CHEBI:172877"/>
    </reaction>
    <physiologicalReaction direction="left-to-right" evidence="3">
        <dbReference type="Rhea" id="RHEA:66929"/>
    </physiologicalReaction>
</comment>
<dbReference type="PANTHER" id="PTHR12395">
    <property type="entry name" value="DOM-3 RELATED"/>
    <property type="match status" value="1"/>
</dbReference>
<proteinExistence type="inferred from homology"/>
<dbReference type="InterPro" id="IPR013961">
    <property type="entry name" value="RAI1"/>
</dbReference>
<organism evidence="9 10">
    <name type="scientific">Zasmidium cellare ATCC 36951</name>
    <dbReference type="NCBI Taxonomy" id="1080233"/>
    <lineage>
        <taxon>Eukaryota</taxon>
        <taxon>Fungi</taxon>
        <taxon>Dikarya</taxon>
        <taxon>Ascomycota</taxon>
        <taxon>Pezizomycotina</taxon>
        <taxon>Dothideomycetes</taxon>
        <taxon>Dothideomycetidae</taxon>
        <taxon>Mycosphaerellales</taxon>
        <taxon>Mycosphaerellaceae</taxon>
        <taxon>Zasmidium</taxon>
    </lineage>
</organism>
<comment type="similarity">
    <text evidence="2 7">Belongs to the DXO/Dom3Z family.</text>
</comment>
<reference evidence="9" key="1">
    <citation type="journal article" date="2020" name="Stud. Mycol.">
        <title>101 Dothideomycetes genomes: a test case for predicting lifestyles and emergence of pathogens.</title>
        <authorList>
            <person name="Haridas S."/>
            <person name="Albert R."/>
            <person name="Binder M."/>
            <person name="Bloem J."/>
            <person name="Labutti K."/>
            <person name="Salamov A."/>
            <person name="Andreopoulos B."/>
            <person name="Baker S."/>
            <person name="Barry K."/>
            <person name="Bills G."/>
            <person name="Bluhm B."/>
            <person name="Cannon C."/>
            <person name="Castanera R."/>
            <person name="Culley D."/>
            <person name="Daum C."/>
            <person name="Ezra D."/>
            <person name="Gonzalez J."/>
            <person name="Henrissat B."/>
            <person name="Kuo A."/>
            <person name="Liang C."/>
            <person name="Lipzen A."/>
            <person name="Lutzoni F."/>
            <person name="Magnuson J."/>
            <person name="Mondo S."/>
            <person name="Nolan M."/>
            <person name="Ohm R."/>
            <person name="Pangilinan J."/>
            <person name="Park H.-J."/>
            <person name="Ramirez L."/>
            <person name="Alfaro M."/>
            <person name="Sun H."/>
            <person name="Tritt A."/>
            <person name="Yoshinaga Y."/>
            <person name="Zwiers L.-H."/>
            <person name="Turgeon B."/>
            <person name="Goodwin S."/>
            <person name="Spatafora J."/>
            <person name="Crous P."/>
            <person name="Grigoriev I."/>
        </authorList>
    </citation>
    <scope>NUCLEOTIDE SEQUENCE</scope>
    <source>
        <strain evidence="9">ATCC 36951</strain>
    </source>
</reference>
<keyword evidence="7" id="KW-0547">Nucleotide-binding</keyword>
<dbReference type="GO" id="GO:0004518">
    <property type="term" value="F:nuclease activity"/>
    <property type="evidence" value="ECO:0007669"/>
    <property type="project" value="UniProtKB-KW"/>
</dbReference>
<dbReference type="GO" id="GO:0000956">
    <property type="term" value="P:nuclear-transcribed mRNA catabolic process"/>
    <property type="evidence" value="ECO:0007669"/>
    <property type="project" value="TreeGrafter"/>
</dbReference>
<comment type="catalytic activity">
    <reaction evidence="4">
        <text>a 5'-end triphospho-ribonucleoside in mRNA + H2O = a 5'-end phospho-ribonucleoside in mRNA + diphosphate + H(+)</text>
        <dbReference type="Rhea" id="RHEA:78683"/>
        <dbReference type="Rhea" id="RHEA-COMP:15692"/>
        <dbReference type="Rhea" id="RHEA-COMP:17164"/>
        <dbReference type="ChEBI" id="CHEBI:15377"/>
        <dbReference type="ChEBI" id="CHEBI:15378"/>
        <dbReference type="ChEBI" id="CHEBI:33019"/>
        <dbReference type="ChEBI" id="CHEBI:138282"/>
        <dbReference type="ChEBI" id="CHEBI:167618"/>
    </reaction>
    <physiologicalReaction direction="left-to-right" evidence="4">
        <dbReference type="Rhea" id="RHEA:78684"/>
    </physiologicalReaction>
</comment>
<feature type="domain" description="RAI1-like" evidence="8">
    <location>
        <begin position="20"/>
        <end position="360"/>
    </location>
</feature>
<evidence type="ECO:0000313" key="9">
    <source>
        <dbReference type="EMBL" id="KAF2171000.1"/>
    </source>
</evidence>
<accession>A0A6A6CXR9</accession>
<evidence type="ECO:0000256" key="6">
    <source>
        <dbReference type="ARBA" id="ARBA00048124"/>
    </source>
</evidence>
<dbReference type="Pfam" id="PF08652">
    <property type="entry name" value="RAI1"/>
    <property type="match status" value="1"/>
</dbReference>
<keyword evidence="7" id="KW-0378">Hydrolase</keyword>
<dbReference type="RefSeq" id="XP_033671889.1">
    <property type="nucleotide sequence ID" value="XM_033815871.1"/>
</dbReference>
<dbReference type="OrthoDB" id="5853397at2759"/>
<evidence type="ECO:0000313" key="10">
    <source>
        <dbReference type="Proteomes" id="UP000799537"/>
    </source>
</evidence>
<keyword evidence="7" id="KW-0539">Nucleus</keyword>
<dbReference type="PANTHER" id="PTHR12395:SF9">
    <property type="entry name" value="DECAPPING AND EXORIBONUCLEASE PROTEIN"/>
    <property type="match status" value="1"/>
</dbReference>
<keyword evidence="7" id="KW-0479">Metal-binding</keyword>
<dbReference type="GO" id="GO:0034353">
    <property type="term" value="F:mRNA 5'-diphosphatase activity"/>
    <property type="evidence" value="ECO:0007669"/>
    <property type="project" value="TreeGrafter"/>
</dbReference>
<dbReference type="Proteomes" id="UP000799537">
    <property type="component" value="Unassembled WGS sequence"/>
</dbReference>
<dbReference type="InterPro" id="IPR039039">
    <property type="entry name" value="RAI1-like_fam"/>
</dbReference>